<comment type="caution">
    <text evidence="1">The sequence shown here is derived from an EMBL/GenBank/DDBJ whole genome shotgun (WGS) entry which is preliminary data.</text>
</comment>
<accession>A0ACC2W0J2</accession>
<gene>
    <name evidence="1" type="ORF">QFC21_002153</name>
</gene>
<dbReference type="Proteomes" id="UP001227268">
    <property type="component" value="Unassembled WGS sequence"/>
</dbReference>
<protein>
    <submittedName>
        <fullName evidence="1">Uncharacterized protein</fullName>
    </submittedName>
</protein>
<proteinExistence type="predicted"/>
<dbReference type="EMBL" id="JASBWT010000005">
    <property type="protein sequence ID" value="KAJ9104655.1"/>
    <property type="molecule type" value="Genomic_DNA"/>
</dbReference>
<reference evidence="1" key="1">
    <citation type="submission" date="2023-04" db="EMBL/GenBank/DDBJ databases">
        <title>Draft Genome sequencing of Naganishia species isolated from polar environments using Oxford Nanopore Technology.</title>
        <authorList>
            <person name="Leo P."/>
            <person name="Venkateswaran K."/>
        </authorList>
    </citation>
    <scope>NUCLEOTIDE SEQUENCE</scope>
    <source>
        <strain evidence="1">MNA-CCFEE 5423</strain>
    </source>
</reference>
<evidence type="ECO:0000313" key="2">
    <source>
        <dbReference type="Proteomes" id="UP001227268"/>
    </source>
</evidence>
<evidence type="ECO:0000313" key="1">
    <source>
        <dbReference type="EMBL" id="KAJ9104655.1"/>
    </source>
</evidence>
<name>A0ACC2W0J2_9TREE</name>
<sequence length="422" mass="48164">MSFLALPTEVLEIIVNYLNPGPSGSQYYRAFALTACLCNVDEIRAREQRTYPMSLESKRGISALASTSKGLRMAIFDRVFSKKVTMDWNKATPQQSRISLDVMARAKVQTLILKGSSIDHPCTRPLLVDYANLSPQLREIEIMLKRVTPQQAINMRNQSTTSPCVSVSDTTARGSSSQSVNLAVYSEIYFRGRTDEGFTKKLLKDFATAGHLRQLNLPRLDSYHLELTFSKSRDSRSEPTFWTYFTRRMENACQIPANNVSMCFLFQLDGEPERFLAALSTAIRQWPKEVECISFRLDLDEFVLGGHRRILDVIKTGKDGQPKLGDGSLPSKKDLDRFTEKMRKTRTNLCSYVLTGTSSIIRIDQSELQYFQKYYAEMQSIYSDDGDEETDGSDSQLEEYKEDMEMEFEAQEEQAAERYGYK</sequence>
<organism evidence="1 2">
    <name type="scientific">Naganishia friedmannii</name>
    <dbReference type="NCBI Taxonomy" id="89922"/>
    <lineage>
        <taxon>Eukaryota</taxon>
        <taxon>Fungi</taxon>
        <taxon>Dikarya</taxon>
        <taxon>Basidiomycota</taxon>
        <taxon>Agaricomycotina</taxon>
        <taxon>Tremellomycetes</taxon>
        <taxon>Filobasidiales</taxon>
        <taxon>Filobasidiaceae</taxon>
        <taxon>Naganishia</taxon>
    </lineage>
</organism>
<keyword evidence="2" id="KW-1185">Reference proteome</keyword>